<feature type="domain" description="FecR protein" evidence="2">
    <location>
        <begin position="174"/>
        <end position="265"/>
    </location>
</feature>
<proteinExistence type="predicted"/>
<dbReference type="Gene3D" id="2.60.120.1440">
    <property type="match status" value="1"/>
</dbReference>
<keyword evidence="5" id="KW-1185">Reference proteome</keyword>
<dbReference type="Pfam" id="PF16344">
    <property type="entry name" value="FecR_C"/>
    <property type="match status" value="1"/>
</dbReference>
<dbReference type="Proteomes" id="UP001500954">
    <property type="component" value="Unassembled WGS sequence"/>
</dbReference>
<accession>A0ABP6WQA8</accession>
<evidence type="ECO:0000313" key="4">
    <source>
        <dbReference type="EMBL" id="GAA3553401.1"/>
    </source>
</evidence>
<keyword evidence="1" id="KW-0472">Membrane</keyword>
<feature type="transmembrane region" description="Helical" evidence="1">
    <location>
        <begin position="83"/>
        <end position="103"/>
    </location>
</feature>
<evidence type="ECO:0008006" key="6">
    <source>
        <dbReference type="Google" id="ProtNLM"/>
    </source>
</evidence>
<dbReference type="Pfam" id="PF04773">
    <property type="entry name" value="FecR"/>
    <property type="match status" value="1"/>
</dbReference>
<dbReference type="PANTHER" id="PTHR30273">
    <property type="entry name" value="PERIPLASMIC SIGNAL SENSOR AND SIGMA FACTOR ACTIVATOR FECR-RELATED"/>
    <property type="match status" value="1"/>
</dbReference>
<reference evidence="5" key="1">
    <citation type="journal article" date="2019" name="Int. J. Syst. Evol. Microbiol.">
        <title>The Global Catalogue of Microorganisms (GCM) 10K type strain sequencing project: providing services to taxonomists for standard genome sequencing and annotation.</title>
        <authorList>
            <consortium name="The Broad Institute Genomics Platform"/>
            <consortium name="The Broad Institute Genome Sequencing Center for Infectious Disease"/>
            <person name="Wu L."/>
            <person name="Ma J."/>
        </authorList>
    </citation>
    <scope>NUCLEOTIDE SEQUENCE [LARGE SCALE GENOMIC DNA]</scope>
    <source>
        <strain evidence="5">JCM 17111</strain>
    </source>
</reference>
<dbReference type="RefSeq" id="WP_345003763.1">
    <property type="nucleotide sequence ID" value="NZ_BAABCY010000006.1"/>
</dbReference>
<sequence>MQSSRKEIESLIDKYLEGRCTPTEKKLLEKFLQSYQKDDEGWVEAKHGERQLIQDNLYKKIQKRIARNGNQYPNSFLKRKRGYLKFAAILILGIFCVSSIYVFRNQLFFKGSLDKNDVILTLDNGEVKTIREDGNTQVKDANGNVVGQYIGKHLIYSSDSEVEKLVYNTLTVPYGKLFDLRLSDGTHVFLNAGTTLKYPVKFIKGMERNIFLDGEAYFEVAKDKEHPFIVTVDDKINVRALGTTFNISSYEEDRAINTVLLEGSVGIYKKEEPFNLKEAAILSPNDKASWDKKQREIDVEEVETDIYTAWMDRKLIFKHTPFKIIRKKLERYYNVTIQNKNAVLEESTFNASFTNETIEQVLQTLSSGSNIIYKIKNKKIVIE</sequence>
<keyword evidence="1" id="KW-1133">Transmembrane helix</keyword>
<keyword evidence="1" id="KW-0812">Transmembrane</keyword>
<dbReference type="PIRSF" id="PIRSF018266">
    <property type="entry name" value="FecR"/>
    <property type="match status" value="1"/>
</dbReference>
<name>A0ABP6WQA8_9FLAO</name>
<dbReference type="EMBL" id="BAABCY010000006">
    <property type="protein sequence ID" value="GAA3553401.1"/>
    <property type="molecule type" value="Genomic_DNA"/>
</dbReference>
<gene>
    <name evidence="4" type="ORF">GCM10022395_01230</name>
</gene>
<comment type="caution">
    <text evidence="4">The sequence shown here is derived from an EMBL/GenBank/DDBJ whole genome shotgun (WGS) entry which is preliminary data.</text>
</comment>
<evidence type="ECO:0000313" key="5">
    <source>
        <dbReference type="Proteomes" id="UP001500954"/>
    </source>
</evidence>
<dbReference type="InterPro" id="IPR032508">
    <property type="entry name" value="FecR_C"/>
</dbReference>
<dbReference type="Gene3D" id="3.55.50.30">
    <property type="match status" value="1"/>
</dbReference>
<evidence type="ECO:0000259" key="3">
    <source>
        <dbReference type="Pfam" id="PF16344"/>
    </source>
</evidence>
<feature type="domain" description="Protein FecR C-terminal" evidence="3">
    <location>
        <begin position="314"/>
        <end position="382"/>
    </location>
</feature>
<dbReference type="InterPro" id="IPR012373">
    <property type="entry name" value="Ferrdict_sens_TM"/>
</dbReference>
<evidence type="ECO:0000256" key="1">
    <source>
        <dbReference type="SAM" id="Phobius"/>
    </source>
</evidence>
<evidence type="ECO:0000259" key="2">
    <source>
        <dbReference type="Pfam" id="PF04773"/>
    </source>
</evidence>
<organism evidence="4 5">
    <name type="scientific">Snuella lapsa</name>
    <dbReference type="NCBI Taxonomy" id="870481"/>
    <lineage>
        <taxon>Bacteria</taxon>
        <taxon>Pseudomonadati</taxon>
        <taxon>Bacteroidota</taxon>
        <taxon>Flavobacteriia</taxon>
        <taxon>Flavobacteriales</taxon>
        <taxon>Flavobacteriaceae</taxon>
        <taxon>Snuella</taxon>
    </lineage>
</organism>
<protein>
    <recommendedName>
        <fullName evidence="6">FecR family protein</fullName>
    </recommendedName>
</protein>
<dbReference type="InterPro" id="IPR006860">
    <property type="entry name" value="FecR"/>
</dbReference>
<dbReference type="PANTHER" id="PTHR30273:SF2">
    <property type="entry name" value="PROTEIN FECR"/>
    <property type="match status" value="1"/>
</dbReference>